<dbReference type="Pfam" id="PF00583">
    <property type="entry name" value="Acetyltransf_1"/>
    <property type="match status" value="1"/>
</dbReference>
<keyword evidence="3" id="KW-1185">Reference proteome</keyword>
<dbReference type="InterPro" id="IPR016181">
    <property type="entry name" value="Acyl_CoA_acyltransferase"/>
</dbReference>
<dbReference type="SUPFAM" id="SSF55729">
    <property type="entry name" value="Acyl-CoA N-acyltransferases (Nat)"/>
    <property type="match status" value="1"/>
</dbReference>
<name>A0ABS4XCB8_9MICC</name>
<dbReference type="PANTHER" id="PTHR42791">
    <property type="entry name" value="GNAT FAMILY ACETYLTRANSFERASE"/>
    <property type="match status" value="1"/>
</dbReference>
<gene>
    <name evidence="2" type="ORF">JOF47_001394</name>
</gene>
<dbReference type="PANTHER" id="PTHR42791:SF1">
    <property type="entry name" value="N-ACETYLTRANSFERASE DOMAIN-CONTAINING PROTEIN"/>
    <property type="match status" value="1"/>
</dbReference>
<dbReference type="RefSeq" id="WP_209996859.1">
    <property type="nucleotide sequence ID" value="NZ_BAAAJY010000003.1"/>
</dbReference>
<comment type="caution">
    <text evidence="2">The sequence shown here is derived from an EMBL/GenBank/DDBJ whole genome shotgun (WGS) entry which is preliminary data.</text>
</comment>
<evidence type="ECO:0000313" key="2">
    <source>
        <dbReference type="EMBL" id="MBP2385883.1"/>
    </source>
</evidence>
<evidence type="ECO:0000313" key="3">
    <source>
        <dbReference type="Proteomes" id="UP001296993"/>
    </source>
</evidence>
<proteinExistence type="predicted"/>
<organism evidence="2 3">
    <name type="scientific">Paeniglutamicibacter kerguelensis</name>
    <dbReference type="NCBI Taxonomy" id="254788"/>
    <lineage>
        <taxon>Bacteria</taxon>
        <taxon>Bacillati</taxon>
        <taxon>Actinomycetota</taxon>
        <taxon>Actinomycetes</taxon>
        <taxon>Micrococcales</taxon>
        <taxon>Micrococcaceae</taxon>
        <taxon>Paeniglutamicibacter</taxon>
    </lineage>
</organism>
<dbReference type="Gene3D" id="3.40.630.30">
    <property type="match status" value="1"/>
</dbReference>
<reference evidence="2 3" key="1">
    <citation type="submission" date="2021-03" db="EMBL/GenBank/DDBJ databases">
        <title>Sequencing the genomes of 1000 actinobacteria strains.</title>
        <authorList>
            <person name="Klenk H.-P."/>
        </authorList>
    </citation>
    <scope>NUCLEOTIDE SEQUENCE [LARGE SCALE GENOMIC DNA]</scope>
    <source>
        <strain evidence="2 3">DSM 15797</strain>
    </source>
</reference>
<evidence type="ECO:0000259" key="1">
    <source>
        <dbReference type="PROSITE" id="PS51186"/>
    </source>
</evidence>
<dbReference type="Proteomes" id="UP001296993">
    <property type="component" value="Unassembled WGS sequence"/>
</dbReference>
<protein>
    <submittedName>
        <fullName evidence="2">Ribosomal protein S18 acetylase RimI-like enzyme</fullName>
    </submittedName>
</protein>
<accession>A0ABS4XCB8</accession>
<dbReference type="CDD" id="cd04301">
    <property type="entry name" value="NAT_SF"/>
    <property type="match status" value="1"/>
</dbReference>
<dbReference type="InterPro" id="IPR000182">
    <property type="entry name" value="GNAT_dom"/>
</dbReference>
<dbReference type="PROSITE" id="PS51186">
    <property type="entry name" value="GNAT"/>
    <property type="match status" value="1"/>
</dbReference>
<dbReference type="EMBL" id="JAGIOF010000001">
    <property type="protein sequence ID" value="MBP2385883.1"/>
    <property type="molecule type" value="Genomic_DNA"/>
</dbReference>
<dbReference type="InterPro" id="IPR052523">
    <property type="entry name" value="Trichothecene_AcTrans"/>
</dbReference>
<feature type="domain" description="N-acetyltransferase" evidence="1">
    <location>
        <begin position="3"/>
        <end position="187"/>
    </location>
</feature>
<sequence length="189" mass="19898">MIHAVRLATSSDLDAAALVLAAAFDTYPWTRWAIPADGYAERLEEVQRLYLNHALNHGIVVVDEQIRAVAAFLPPDAPAPNEHTQQRVGALHGPRLAALIGLSLPQVPAGSWTLETVGVNPSLQGAGLGTAVVAAGLAIIDRQGGAVALETSDARNVCLYQRLGFTTAATTTVPEGPIVYSMNRATQSQ</sequence>